<keyword evidence="5" id="KW-0325">Glycoprotein</keyword>
<evidence type="ECO:0000256" key="5">
    <source>
        <dbReference type="ARBA" id="ARBA00023180"/>
    </source>
</evidence>
<feature type="region of interest" description="Disordered" evidence="6">
    <location>
        <begin position="152"/>
        <end position="195"/>
    </location>
</feature>
<evidence type="ECO:0000256" key="2">
    <source>
        <dbReference type="ARBA" id="ARBA00022729"/>
    </source>
</evidence>
<keyword evidence="2 7" id="KW-0732">Signal</keyword>
<organism evidence="9 10">
    <name type="scientific">Psylliodes chrysocephalus</name>
    <dbReference type="NCBI Taxonomy" id="3402493"/>
    <lineage>
        <taxon>Eukaryota</taxon>
        <taxon>Metazoa</taxon>
        <taxon>Ecdysozoa</taxon>
        <taxon>Arthropoda</taxon>
        <taxon>Hexapoda</taxon>
        <taxon>Insecta</taxon>
        <taxon>Pterygota</taxon>
        <taxon>Neoptera</taxon>
        <taxon>Endopterygota</taxon>
        <taxon>Coleoptera</taxon>
        <taxon>Polyphaga</taxon>
        <taxon>Cucujiformia</taxon>
        <taxon>Chrysomeloidea</taxon>
        <taxon>Chrysomelidae</taxon>
        <taxon>Galerucinae</taxon>
        <taxon>Alticini</taxon>
        <taxon>Psylliodes</taxon>
    </lineage>
</organism>
<evidence type="ECO:0000313" key="10">
    <source>
        <dbReference type="Proteomes" id="UP001153636"/>
    </source>
</evidence>
<dbReference type="PANTHER" id="PTHR23301:SF0">
    <property type="entry name" value="CHITIN-BINDING TYPE-2 DOMAIN-CONTAINING PROTEIN-RELATED"/>
    <property type="match status" value="1"/>
</dbReference>
<dbReference type="Proteomes" id="UP001153636">
    <property type="component" value="Chromosome 1"/>
</dbReference>
<evidence type="ECO:0000259" key="8">
    <source>
        <dbReference type="PROSITE" id="PS50940"/>
    </source>
</evidence>
<feature type="chain" id="PRO_5040483160" description="Chitin-binding type-2 domain-containing protein" evidence="7">
    <location>
        <begin position="25"/>
        <end position="279"/>
    </location>
</feature>
<feature type="domain" description="Chitin-binding type-2" evidence="8">
    <location>
        <begin position="194"/>
        <end position="249"/>
    </location>
</feature>
<keyword evidence="3" id="KW-0677">Repeat</keyword>
<dbReference type="GO" id="GO:0008061">
    <property type="term" value="F:chitin binding"/>
    <property type="evidence" value="ECO:0007669"/>
    <property type="project" value="UniProtKB-KW"/>
</dbReference>
<evidence type="ECO:0000313" key="9">
    <source>
        <dbReference type="EMBL" id="CAH1098826.1"/>
    </source>
</evidence>
<dbReference type="InterPro" id="IPR051940">
    <property type="entry name" value="Chitin_bind-dev_reg"/>
</dbReference>
<evidence type="ECO:0000256" key="3">
    <source>
        <dbReference type="ARBA" id="ARBA00022737"/>
    </source>
</evidence>
<feature type="signal peptide" evidence="7">
    <location>
        <begin position="1"/>
        <end position="24"/>
    </location>
</feature>
<sequence>MYCDRVSILGLLVVISATINSISCLNAFDCADDLPNYRYYPYDCQKYFGCQSRALNVYTCPNNLYWNDIVKACDVHENTDCSHIIPFPDPDCSDGKNTYYLYPYDCSKFWECYEKRVYLLQCPNRSLWNEKIKECDEHTNVDCSHVIPYPASTTSTTTSSTTPLTTTRPTTTRSTTPRPTTPSTTPPPPEPVTPPECTYDNTYYPYPYDCSKFYECSNGKPVIMQCKDDLVWNNAIKTCDRTYNVDCSYVIPTPRKYFSFYSLLLSLNHLNFIQNDYFN</sequence>
<dbReference type="GO" id="GO:0005576">
    <property type="term" value="C:extracellular region"/>
    <property type="evidence" value="ECO:0007669"/>
    <property type="project" value="InterPro"/>
</dbReference>
<feature type="compositionally biased region" description="Pro residues" evidence="6">
    <location>
        <begin position="184"/>
        <end position="194"/>
    </location>
</feature>
<proteinExistence type="predicted"/>
<keyword evidence="4" id="KW-1015">Disulfide bond</keyword>
<dbReference type="PANTHER" id="PTHR23301">
    <property type="entry name" value="CHITIN BINDING PERITROPHIN-A"/>
    <property type="match status" value="1"/>
</dbReference>
<evidence type="ECO:0000256" key="7">
    <source>
        <dbReference type="SAM" id="SignalP"/>
    </source>
</evidence>
<evidence type="ECO:0000256" key="1">
    <source>
        <dbReference type="ARBA" id="ARBA00022669"/>
    </source>
</evidence>
<gene>
    <name evidence="9" type="ORF">PSYICH_LOCUS1062</name>
</gene>
<reference evidence="9" key="1">
    <citation type="submission" date="2022-01" db="EMBL/GenBank/DDBJ databases">
        <authorList>
            <person name="King R."/>
        </authorList>
    </citation>
    <scope>NUCLEOTIDE SEQUENCE</scope>
</reference>
<protein>
    <recommendedName>
        <fullName evidence="8">Chitin-binding type-2 domain-containing protein</fullName>
    </recommendedName>
</protein>
<name>A0A9P0G5L7_9CUCU</name>
<dbReference type="PROSITE" id="PS50940">
    <property type="entry name" value="CHIT_BIND_II"/>
    <property type="match status" value="3"/>
</dbReference>
<feature type="domain" description="Chitin-binding type-2" evidence="8">
    <location>
        <begin position="27"/>
        <end position="83"/>
    </location>
</feature>
<dbReference type="InterPro" id="IPR036508">
    <property type="entry name" value="Chitin-bd_dom_sf"/>
</dbReference>
<dbReference type="InterPro" id="IPR002557">
    <property type="entry name" value="Chitin-bd_dom"/>
</dbReference>
<dbReference type="SUPFAM" id="SSF57625">
    <property type="entry name" value="Invertebrate chitin-binding proteins"/>
    <property type="match status" value="3"/>
</dbReference>
<evidence type="ECO:0000256" key="6">
    <source>
        <dbReference type="SAM" id="MobiDB-lite"/>
    </source>
</evidence>
<dbReference type="OrthoDB" id="6020543at2759"/>
<dbReference type="SMART" id="SM00494">
    <property type="entry name" value="ChtBD2"/>
    <property type="match status" value="3"/>
</dbReference>
<dbReference type="AlphaFoldDB" id="A0A9P0G5L7"/>
<dbReference type="EMBL" id="OV651813">
    <property type="protein sequence ID" value="CAH1098826.1"/>
    <property type="molecule type" value="Genomic_DNA"/>
</dbReference>
<dbReference type="Gene3D" id="2.170.140.10">
    <property type="entry name" value="Chitin binding domain"/>
    <property type="match status" value="3"/>
</dbReference>
<feature type="compositionally biased region" description="Low complexity" evidence="6">
    <location>
        <begin position="152"/>
        <end position="183"/>
    </location>
</feature>
<feature type="domain" description="Chitin-binding type-2" evidence="8">
    <location>
        <begin position="89"/>
        <end position="145"/>
    </location>
</feature>
<evidence type="ECO:0000256" key="4">
    <source>
        <dbReference type="ARBA" id="ARBA00023157"/>
    </source>
</evidence>
<accession>A0A9P0G5L7</accession>
<keyword evidence="10" id="KW-1185">Reference proteome</keyword>
<dbReference type="Pfam" id="PF01607">
    <property type="entry name" value="CBM_14"/>
    <property type="match status" value="3"/>
</dbReference>
<keyword evidence="1" id="KW-0147">Chitin-binding</keyword>